<evidence type="ECO:0000313" key="1">
    <source>
        <dbReference type="EMBL" id="MQT48920.1"/>
    </source>
</evidence>
<evidence type="ECO:0000313" key="4">
    <source>
        <dbReference type="Proteomes" id="UP000489190"/>
    </source>
</evidence>
<reference evidence="3 4" key="1">
    <citation type="submission" date="2019-10" db="EMBL/GenBank/DDBJ databases">
        <title>Evaluation of single-gene subtyping targets for Pseudomonas.</title>
        <authorList>
            <person name="Reichler S.J."/>
            <person name="Orsi R.H."/>
            <person name="Wiedmann M."/>
            <person name="Martin N.H."/>
            <person name="Murphy S.I."/>
        </authorList>
    </citation>
    <scope>NUCLEOTIDE SEQUENCE [LARGE SCALE GENOMIC DNA]</scope>
    <source>
        <strain evidence="2 4">FSL R10-3254</strain>
        <strain evidence="1 3">FSL R10-3257</strain>
    </source>
</reference>
<gene>
    <name evidence="2" type="ORF">GHO39_20685</name>
    <name evidence="1" type="ORF">GHO40_19645</name>
</gene>
<dbReference type="EMBL" id="WIWI01000065">
    <property type="protein sequence ID" value="MQT91536.1"/>
    <property type="molecule type" value="Genomic_DNA"/>
</dbReference>
<proteinExistence type="predicted"/>
<comment type="caution">
    <text evidence="1">The sequence shown here is derived from an EMBL/GenBank/DDBJ whole genome shotgun (WGS) entry which is preliminary data.</text>
</comment>
<sequence length="97" mass="11298">MSFHMTQTPLYLFANVRHPCEGRPNVTAIVLFGLTVEGEDSPVYMEIRFIDYLARQIDGDHLMFSLDHALMSARNDYGILETDWRAMSTEEIDRIDW</sequence>
<dbReference type="AlphaFoldDB" id="A0A6A7YFY3"/>
<protein>
    <submittedName>
        <fullName evidence="1">Uncharacterized protein</fullName>
    </submittedName>
</protein>
<dbReference type="Proteomes" id="UP000489190">
    <property type="component" value="Unassembled WGS sequence"/>
</dbReference>
<organism evidence="1 3">
    <name type="scientific">Pseudomonas helleri</name>
    <dbReference type="NCBI Taxonomy" id="1608996"/>
    <lineage>
        <taxon>Bacteria</taxon>
        <taxon>Pseudomonadati</taxon>
        <taxon>Pseudomonadota</taxon>
        <taxon>Gammaproteobacteria</taxon>
        <taxon>Pseudomonadales</taxon>
        <taxon>Pseudomonadaceae</taxon>
        <taxon>Pseudomonas</taxon>
    </lineage>
</organism>
<dbReference type="EMBL" id="WIWJ01000040">
    <property type="protein sequence ID" value="MQT48920.1"/>
    <property type="molecule type" value="Genomic_DNA"/>
</dbReference>
<name>A0A6A7YFY3_9PSED</name>
<dbReference type="Proteomes" id="UP000441404">
    <property type="component" value="Unassembled WGS sequence"/>
</dbReference>
<accession>A0A6A7YFY3</accession>
<evidence type="ECO:0000313" key="2">
    <source>
        <dbReference type="EMBL" id="MQT91536.1"/>
    </source>
</evidence>
<evidence type="ECO:0000313" key="3">
    <source>
        <dbReference type="Proteomes" id="UP000441404"/>
    </source>
</evidence>